<comment type="caution">
    <text evidence="1">The sequence shown here is derived from an EMBL/GenBank/DDBJ whole genome shotgun (WGS) entry which is preliminary data.</text>
</comment>
<protein>
    <submittedName>
        <fullName evidence="1">Glycerophosphodiester phosphodiesterase</fullName>
    </submittedName>
</protein>
<dbReference type="Proteomes" id="UP001519887">
    <property type="component" value="Unassembled WGS sequence"/>
</dbReference>
<feature type="non-terminal residue" evidence="1">
    <location>
        <position position="1"/>
    </location>
</feature>
<evidence type="ECO:0000313" key="1">
    <source>
        <dbReference type="EMBL" id="MBW7462097.1"/>
    </source>
</evidence>
<dbReference type="EMBL" id="JAHZIK010003577">
    <property type="protein sequence ID" value="MBW7462097.1"/>
    <property type="molecule type" value="Genomic_DNA"/>
</dbReference>
<keyword evidence="2" id="KW-1185">Reference proteome</keyword>
<accession>A0ABS7CMA9</accession>
<dbReference type="Gene3D" id="3.20.20.190">
    <property type="entry name" value="Phosphatidylinositol (PI) phosphodiesterase"/>
    <property type="match status" value="1"/>
</dbReference>
<reference evidence="1 2" key="1">
    <citation type="submission" date="2021-07" db="EMBL/GenBank/DDBJ databases">
        <title>Paenibacillus radiodurans sp. nov., isolated from the southeastern edge of Tengger Desert.</title>
        <authorList>
            <person name="Zhang G."/>
        </authorList>
    </citation>
    <scope>NUCLEOTIDE SEQUENCE [LARGE SCALE GENOMIC DNA]</scope>
    <source>
        <strain evidence="1 2">CCM 7311</strain>
    </source>
</reference>
<gene>
    <name evidence="1" type="ORF">K0U00_49420</name>
</gene>
<organism evidence="1 2">
    <name type="scientific">Paenibacillus sepulcri</name>
    <dbReference type="NCBI Taxonomy" id="359917"/>
    <lineage>
        <taxon>Bacteria</taxon>
        <taxon>Bacillati</taxon>
        <taxon>Bacillota</taxon>
        <taxon>Bacilli</taxon>
        <taxon>Bacillales</taxon>
        <taxon>Paenibacillaceae</taxon>
        <taxon>Paenibacillus</taxon>
    </lineage>
</organism>
<dbReference type="InterPro" id="IPR017946">
    <property type="entry name" value="PLC-like_Pdiesterase_TIM-brl"/>
</dbReference>
<name>A0ABS7CMA9_9BACL</name>
<dbReference type="SUPFAM" id="SSF51695">
    <property type="entry name" value="PLC-like phosphodiesterases"/>
    <property type="match status" value="1"/>
</dbReference>
<evidence type="ECO:0000313" key="2">
    <source>
        <dbReference type="Proteomes" id="UP001519887"/>
    </source>
</evidence>
<sequence>LTALCELLMRYPDVLLNVEIKPAADSREVADAAIVELGKHGYLERCVFTSFDADVIAHIHDRHGLRTQGFPGENMSNFVAGPGGTYSKMWAVGISMKQLTPDIVRQFRGMGLLAWCYCPDDEEQV</sequence>
<feature type="non-terminal residue" evidence="1">
    <location>
        <position position="125"/>
    </location>
</feature>
<proteinExistence type="predicted"/>